<keyword evidence="11" id="KW-1185">Reference proteome</keyword>
<protein>
    <recommendedName>
        <fullName evidence="2">Phospholipase C</fullName>
        <ecNumber evidence="1">3.1.4.3</ecNumber>
    </recommendedName>
    <alternativeName>
        <fullName evidence="8">Phosphatidylcholine cholinephosphohydrolase</fullName>
    </alternativeName>
</protein>
<evidence type="ECO:0000259" key="9">
    <source>
        <dbReference type="PROSITE" id="PS51346"/>
    </source>
</evidence>
<proteinExistence type="predicted"/>
<dbReference type="GO" id="GO:0008270">
    <property type="term" value="F:zinc ion binding"/>
    <property type="evidence" value="ECO:0007669"/>
    <property type="project" value="InterPro"/>
</dbReference>
<organism evidence="10 11">
    <name type="scientific">Romboutsia lituseburensis DSM 797</name>
    <dbReference type="NCBI Taxonomy" id="1121325"/>
    <lineage>
        <taxon>Bacteria</taxon>
        <taxon>Bacillati</taxon>
        <taxon>Bacillota</taxon>
        <taxon>Clostridia</taxon>
        <taxon>Peptostreptococcales</taxon>
        <taxon>Peptostreptococcaceae</taxon>
        <taxon>Romboutsia</taxon>
    </lineage>
</organism>
<dbReference type="EC" id="3.1.4.3" evidence="1"/>
<dbReference type="RefSeq" id="WP_092726682.1">
    <property type="nucleotide sequence ID" value="NZ_FNGW01000006.1"/>
</dbReference>
<reference evidence="10 11" key="1">
    <citation type="submission" date="2016-10" db="EMBL/GenBank/DDBJ databases">
        <authorList>
            <person name="de Groot N.N."/>
        </authorList>
    </citation>
    <scope>NUCLEOTIDE SEQUENCE [LARGE SCALE GENOMIC DNA]</scope>
    <source>
        <strain evidence="10 11">DSM 797</strain>
    </source>
</reference>
<evidence type="ECO:0000256" key="2">
    <source>
        <dbReference type="ARBA" id="ARBA00018391"/>
    </source>
</evidence>
<evidence type="ECO:0000313" key="10">
    <source>
        <dbReference type="EMBL" id="SDM19487.1"/>
    </source>
</evidence>
<dbReference type="SMART" id="SM00770">
    <property type="entry name" value="Zn_dep_PLPC"/>
    <property type="match status" value="1"/>
</dbReference>
<feature type="domain" description="Zn-dependent PLC" evidence="9">
    <location>
        <begin position="22"/>
        <end position="235"/>
    </location>
</feature>
<evidence type="ECO:0000256" key="8">
    <source>
        <dbReference type="ARBA" id="ARBA00031285"/>
    </source>
</evidence>
<dbReference type="EMBL" id="FNGW01000006">
    <property type="protein sequence ID" value="SDM19487.1"/>
    <property type="molecule type" value="Genomic_DNA"/>
</dbReference>
<keyword evidence="4" id="KW-0479">Metal-binding</keyword>
<dbReference type="InterPro" id="IPR029002">
    <property type="entry name" value="PLPC/GPLD1"/>
</dbReference>
<evidence type="ECO:0000256" key="4">
    <source>
        <dbReference type="ARBA" id="ARBA00022723"/>
    </source>
</evidence>
<keyword evidence="5" id="KW-0732">Signal</keyword>
<evidence type="ECO:0000256" key="5">
    <source>
        <dbReference type="ARBA" id="ARBA00022729"/>
    </source>
</evidence>
<dbReference type="SUPFAM" id="SSF48537">
    <property type="entry name" value="Phospholipase C/P1 nuclease"/>
    <property type="match status" value="1"/>
</dbReference>
<name>A0A1G9R9E3_9FIRM</name>
<gene>
    <name evidence="10" type="ORF">SAMN04515677_106144</name>
</gene>
<evidence type="ECO:0000256" key="6">
    <source>
        <dbReference type="ARBA" id="ARBA00022801"/>
    </source>
</evidence>
<evidence type="ECO:0000256" key="3">
    <source>
        <dbReference type="ARBA" id="ARBA00022525"/>
    </source>
</evidence>
<sequence length="235" mass="27658">MKKKIENAYASALRGTFKVVNPIKKSIINTTCEVHLFIQNNALDMLKNSGYKNEYRFFKEYLTQMNQGLVWADQDFKSYHHFYNPIEGKGKYGYEENAMTVAVNYYNKALKYFKEDNFSKSMFFFGAACHIIQDLTIPQHAKGRLLDNHRQFEVYVKENYKKIKRFKSSDIPLILDSIEEYADHNSMHALNIDYMYKNINDINTKFYLTAVKSLTLSQKSTAGCMIMFFKDLIYM</sequence>
<dbReference type="Proteomes" id="UP000199068">
    <property type="component" value="Unassembled WGS sequence"/>
</dbReference>
<evidence type="ECO:0000256" key="7">
    <source>
        <dbReference type="ARBA" id="ARBA00022833"/>
    </source>
</evidence>
<keyword evidence="7" id="KW-0862">Zinc</keyword>
<dbReference type="STRING" id="1121325.SAMN04515677_106144"/>
<evidence type="ECO:0000256" key="1">
    <source>
        <dbReference type="ARBA" id="ARBA00012018"/>
    </source>
</evidence>
<evidence type="ECO:0000313" key="11">
    <source>
        <dbReference type="Proteomes" id="UP000199068"/>
    </source>
</evidence>
<keyword evidence="3" id="KW-0964">Secreted</keyword>
<dbReference type="CDD" id="cd11009">
    <property type="entry name" value="Zn_dep_PLPC"/>
    <property type="match status" value="1"/>
</dbReference>
<dbReference type="PROSITE" id="PS51346">
    <property type="entry name" value="PROKAR_ZN_DEPEND_PLPC_2"/>
    <property type="match status" value="1"/>
</dbReference>
<keyword evidence="6" id="KW-0378">Hydrolase</keyword>
<dbReference type="AlphaFoldDB" id="A0A1G9R9E3"/>
<accession>A0A1G9R9E3</accession>
<dbReference type="Gene3D" id="1.10.575.10">
    <property type="entry name" value="P1 Nuclease"/>
    <property type="match status" value="1"/>
</dbReference>
<dbReference type="Pfam" id="PF00882">
    <property type="entry name" value="Zn_dep_PLPC"/>
    <property type="match status" value="1"/>
</dbReference>
<dbReference type="InterPro" id="IPR008947">
    <property type="entry name" value="PLipase_C/P1_nuclease_dom_sf"/>
</dbReference>
<dbReference type="GO" id="GO:0034480">
    <property type="term" value="F:phosphatidylcholine phospholipase C activity"/>
    <property type="evidence" value="ECO:0007669"/>
    <property type="project" value="UniProtKB-EC"/>
</dbReference>
<dbReference type="InterPro" id="IPR001531">
    <property type="entry name" value="Zn_PLipaseC"/>
</dbReference>